<dbReference type="InterPro" id="IPR043735">
    <property type="entry name" value="DUF5680"/>
</dbReference>
<name>A0A1Y1RT51_9SPIO</name>
<dbReference type="EMBL" id="MWQY01000033">
    <property type="protein sequence ID" value="ORC30285.1"/>
    <property type="molecule type" value="Genomic_DNA"/>
</dbReference>
<dbReference type="Pfam" id="PF18931">
    <property type="entry name" value="DUF5680"/>
    <property type="match status" value="1"/>
</dbReference>
<comment type="caution">
    <text evidence="2">The sequence shown here is derived from an EMBL/GenBank/DDBJ whole genome shotgun (WGS) entry which is preliminary data.</text>
</comment>
<dbReference type="RefSeq" id="WP_083052975.1">
    <property type="nucleotide sequence ID" value="NZ_CAXXQO010000003.1"/>
</dbReference>
<keyword evidence="3" id="KW-1185">Reference proteome</keyword>
<sequence>METVIPFLIKAKRNCYAAGMIPVSSTRKNSKDLHYSEGDLRYLDSYFGAERFLGQEVVWKKNREVWGMNYYGCLLEDAIPEDFPEFLRQALSRLDEQNPYRGKDGYREGDFSYHCSWTGSFEQFRGEEYVTFGGSRIYEMYFHGGIL</sequence>
<organism evidence="2 3">
    <name type="scientific">Marispirochaeta aestuarii</name>
    <dbReference type="NCBI Taxonomy" id="1963862"/>
    <lineage>
        <taxon>Bacteria</taxon>
        <taxon>Pseudomonadati</taxon>
        <taxon>Spirochaetota</taxon>
        <taxon>Spirochaetia</taxon>
        <taxon>Spirochaetales</taxon>
        <taxon>Spirochaetaceae</taxon>
        <taxon>Marispirochaeta</taxon>
    </lineage>
</organism>
<evidence type="ECO:0000313" key="3">
    <source>
        <dbReference type="Proteomes" id="UP000192343"/>
    </source>
</evidence>
<dbReference type="STRING" id="1963862.B4O97_18355"/>
<dbReference type="AlphaFoldDB" id="A0A1Y1RT51"/>
<protein>
    <recommendedName>
        <fullName evidence="1">DUF5680 domain-containing protein</fullName>
    </recommendedName>
</protein>
<accession>A0A1Y1RT51</accession>
<gene>
    <name evidence="2" type="ORF">B4O97_18355</name>
</gene>
<dbReference type="OrthoDB" id="9801008at2"/>
<evidence type="ECO:0000259" key="1">
    <source>
        <dbReference type="Pfam" id="PF18931"/>
    </source>
</evidence>
<dbReference type="Proteomes" id="UP000192343">
    <property type="component" value="Unassembled WGS sequence"/>
</dbReference>
<proteinExistence type="predicted"/>
<evidence type="ECO:0000313" key="2">
    <source>
        <dbReference type="EMBL" id="ORC30285.1"/>
    </source>
</evidence>
<feature type="domain" description="DUF5680" evidence="1">
    <location>
        <begin position="44"/>
        <end position="147"/>
    </location>
</feature>
<reference evidence="2 3" key="1">
    <citation type="submission" date="2017-03" db="EMBL/GenBank/DDBJ databases">
        <title>Draft Genome sequence of Marispirochaeta sp. strain JC444.</title>
        <authorList>
            <person name="Shivani Y."/>
            <person name="Subhash Y."/>
            <person name="Sasikala C."/>
            <person name="Ramana C."/>
        </authorList>
    </citation>
    <scope>NUCLEOTIDE SEQUENCE [LARGE SCALE GENOMIC DNA]</scope>
    <source>
        <strain evidence="2 3">JC444</strain>
    </source>
</reference>